<organism evidence="2 3">
    <name type="scientific">Streptomyces subrutilus</name>
    <dbReference type="NCBI Taxonomy" id="36818"/>
    <lineage>
        <taxon>Bacteria</taxon>
        <taxon>Bacillati</taxon>
        <taxon>Actinomycetota</taxon>
        <taxon>Actinomycetes</taxon>
        <taxon>Kitasatosporales</taxon>
        <taxon>Streptomycetaceae</taxon>
        <taxon>Streptomyces</taxon>
    </lineage>
</organism>
<reference evidence="2" key="1">
    <citation type="journal article" date="2014" name="Int. J. Syst. Evol. Microbiol.">
        <title>Complete genome sequence of Corynebacterium casei LMG S-19264T (=DSM 44701T), isolated from a smear-ripened cheese.</title>
        <authorList>
            <consortium name="US DOE Joint Genome Institute (JGI-PGF)"/>
            <person name="Walter F."/>
            <person name="Albersmeier A."/>
            <person name="Kalinowski J."/>
            <person name="Ruckert C."/>
        </authorList>
    </citation>
    <scope>NUCLEOTIDE SEQUENCE</scope>
    <source>
        <strain evidence="2">JCM 4834</strain>
    </source>
</reference>
<feature type="region of interest" description="Disordered" evidence="1">
    <location>
        <begin position="52"/>
        <end position="79"/>
    </location>
</feature>
<evidence type="ECO:0000313" key="2">
    <source>
        <dbReference type="EMBL" id="GGZ46605.1"/>
    </source>
</evidence>
<evidence type="ECO:0000313" key="3">
    <source>
        <dbReference type="Proteomes" id="UP000634660"/>
    </source>
</evidence>
<proteinExistence type="predicted"/>
<name>A0A918UZA4_9ACTN</name>
<feature type="region of interest" description="Disordered" evidence="1">
    <location>
        <begin position="1"/>
        <end position="29"/>
    </location>
</feature>
<dbReference type="EMBL" id="BMVX01000001">
    <property type="protein sequence ID" value="GGZ46605.1"/>
    <property type="molecule type" value="Genomic_DNA"/>
</dbReference>
<sequence>MTRPAPTGAREPHRRTPGARPLPGCGQDGGVTVRAVPAVRRVRWNHVMKAVAQATDTSGGRAVARPPSTESRRSRGRWG</sequence>
<dbReference type="Proteomes" id="UP000634660">
    <property type="component" value="Unassembled WGS sequence"/>
</dbReference>
<gene>
    <name evidence="2" type="ORF">GCM10010371_02220</name>
</gene>
<protein>
    <submittedName>
        <fullName evidence="2">Uncharacterized protein</fullName>
    </submittedName>
</protein>
<evidence type="ECO:0000256" key="1">
    <source>
        <dbReference type="SAM" id="MobiDB-lite"/>
    </source>
</evidence>
<comment type="caution">
    <text evidence="2">The sequence shown here is derived from an EMBL/GenBank/DDBJ whole genome shotgun (WGS) entry which is preliminary data.</text>
</comment>
<accession>A0A918UZA4</accession>
<reference evidence="2" key="2">
    <citation type="submission" date="2020-09" db="EMBL/GenBank/DDBJ databases">
        <authorList>
            <person name="Sun Q."/>
            <person name="Ohkuma M."/>
        </authorList>
    </citation>
    <scope>NUCLEOTIDE SEQUENCE</scope>
    <source>
        <strain evidence="2">JCM 4834</strain>
    </source>
</reference>
<dbReference type="AlphaFoldDB" id="A0A918UZA4"/>